<evidence type="ECO:0000313" key="2">
    <source>
        <dbReference type="EMBL" id="RSL61728.1"/>
    </source>
</evidence>
<dbReference type="PANTHER" id="PTHR40628">
    <property type="entry name" value="CHROMO DOMAIN-CONTAINING PROTEIN"/>
    <property type="match status" value="1"/>
</dbReference>
<evidence type="ECO:0000256" key="1">
    <source>
        <dbReference type="SAM" id="MobiDB-lite"/>
    </source>
</evidence>
<gene>
    <name evidence="2" type="ORF">CEP54_006128</name>
</gene>
<feature type="region of interest" description="Disordered" evidence="1">
    <location>
        <begin position="494"/>
        <end position="514"/>
    </location>
</feature>
<keyword evidence="3" id="KW-1185">Reference proteome</keyword>
<dbReference type="OrthoDB" id="4232400at2759"/>
<dbReference type="PANTHER" id="PTHR40628:SF1">
    <property type="entry name" value="CHROMO DOMAIN-CONTAINING PROTEIN"/>
    <property type="match status" value="1"/>
</dbReference>
<name>A0A428Q8Z7_9HYPO</name>
<dbReference type="EMBL" id="NKCI01000049">
    <property type="protein sequence ID" value="RSL61728.1"/>
    <property type="molecule type" value="Genomic_DNA"/>
</dbReference>
<proteinExistence type="predicted"/>
<accession>A0A428Q8Z7</accession>
<reference evidence="2 3" key="1">
    <citation type="submission" date="2017-06" db="EMBL/GenBank/DDBJ databases">
        <title>Comparative genomic analysis of Ambrosia Fusariam Clade fungi.</title>
        <authorList>
            <person name="Stajich J.E."/>
            <person name="Carrillo J."/>
            <person name="Kijimoto T."/>
            <person name="Eskalen A."/>
            <person name="O'Donnell K."/>
            <person name="Kasson M."/>
        </authorList>
    </citation>
    <scope>NUCLEOTIDE SEQUENCE [LARGE SCALE GENOMIC DNA]</scope>
    <source>
        <strain evidence="2 3">NRRL62584</strain>
    </source>
</reference>
<comment type="caution">
    <text evidence="2">The sequence shown here is derived from an EMBL/GenBank/DDBJ whole genome shotgun (WGS) entry which is preliminary data.</text>
</comment>
<dbReference type="AlphaFoldDB" id="A0A428Q8Z7"/>
<organism evidence="2 3">
    <name type="scientific">Fusarium duplospermum</name>
    <dbReference type="NCBI Taxonomy" id="1325734"/>
    <lineage>
        <taxon>Eukaryota</taxon>
        <taxon>Fungi</taxon>
        <taxon>Dikarya</taxon>
        <taxon>Ascomycota</taxon>
        <taxon>Pezizomycotina</taxon>
        <taxon>Sordariomycetes</taxon>
        <taxon>Hypocreomycetidae</taxon>
        <taxon>Hypocreales</taxon>
        <taxon>Nectriaceae</taxon>
        <taxon>Fusarium</taxon>
        <taxon>Fusarium solani species complex</taxon>
    </lineage>
</organism>
<protein>
    <submittedName>
        <fullName evidence="2">Uncharacterized protein</fullName>
    </submittedName>
</protein>
<sequence>MSPVCPTWVFNPTSTAHVACDRHWFGDDYTPFKTWLTDSRGVKLEAIVVGNIMLPVDLLNGKRGEIFLRNVLHFPDAACNSIGHPIYTDYNIDGGGGMNFANDVQILRDDRGRPSAYFERGPKFFYILKLGGPPHGARLGPCPLDEGKGYMISLYWPESERMRFEASKAQARAFLNDPERAWLKEHWGNEFKFLAAYELSIYKDEEREEGRAIMRTMMAKEKESRENADDDSHLIDHYFSDDELEEIELQFGNSKIFVEEELGFSIYNDEHCRAAKRNIREFLEKTGRNVARDRAWFKNDYVPYRTQYTNSQGEELEAIGIGTVAITIEWPWPWPDDDRTEVILKNVLRSPGAAYNIIGYPITEDYSIDPIEVPWDIWRLRQYRNGSPIARFRQEGNGARLNFSELPRGTLPGPHGLLSDKVPAVYWPKIERDRFLESRSDFVDDLCASERAWLREHWGDEFRFLLKHELNMYDKDERREGRVIMGVAMAEESMQRRKRQEGGHENSIDGSQQHIPEELRDRANTLLANRHFSDAEREWINVRYGDLKTFLDWFRYKLYELDQLEEAKKHLQWPMWIGKVEI</sequence>
<dbReference type="Proteomes" id="UP000288168">
    <property type="component" value="Unassembled WGS sequence"/>
</dbReference>
<evidence type="ECO:0000313" key="3">
    <source>
        <dbReference type="Proteomes" id="UP000288168"/>
    </source>
</evidence>